<dbReference type="Gene3D" id="3.50.30.30">
    <property type="match status" value="1"/>
</dbReference>
<organism evidence="2 3">
    <name type="scientific">Cytobacillus oceanisediminis</name>
    <dbReference type="NCBI Taxonomy" id="665099"/>
    <lineage>
        <taxon>Bacteria</taxon>
        <taxon>Bacillati</taxon>
        <taxon>Bacillota</taxon>
        <taxon>Bacilli</taxon>
        <taxon>Bacillales</taxon>
        <taxon>Bacillaceae</taxon>
        <taxon>Cytobacillus</taxon>
    </lineage>
</organism>
<keyword evidence="2" id="KW-0645">Protease</keyword>
<dbReference type="GeneID" id="65401626"/>
<keyword evidence="2" id="KW-0031">Aminopeptidase</keyword>
<gene>
    <name evidence="2" type="ORF">IQ19_00340</name>
</gene>
<evidence type="ECO:0000313" key="3">
    <source>
        <dbReference type="Proteomes" id="UP000318667"/>
    </source>
</evidence>
<dbReference type="PANTHER" id="PTHR10404">
    <property type="entry name" value="N-ACETYLATED-ALPHA-LINKED ACIDIC DIPEPTIDASE"/>
    <property type="match status" value="1"/>
</dbReference>
<keyword evidence="2" id="KW-0378">Hydrolase</keyword>
<dbReference type="InterPro" id="IPR046450">
    <property type="entry name" value="PA_dom_sf"/>
</dbReference>
<evidence type="ECO:0000259" key="1">
    <source>
        <dbReference type="Pfam" id="PF04389"/>
    </source>
</evidence>
<dbReference type="Proteomes" id="UP000318667">
    <property type="component" value="Unassembled WGS sequence"/>
</dbReference>
<reference evidence="2 3" key="1">
    <citation type="journal article" date="2015" name="Stand. Genomic Sci.">
        <title>Genomic Encyclopedia of Bacterial and Archaeal Type Strains, Phase III: the genomes of soil and plant-associated and newly described type strains.</title>
        <authorList>
            <person name="Whitman W.B."/>
            <person name="Woyke T."/>
            <person name="Klenk H.P."/>
            <person name="Zhou Y."/>
            <person name="Lilburn T.G."/>
            <person name="Beck B.J."/>
            <person name="De Vos P."/>
            <person name="Vandamme P."/>
            <person name="Eisen J.A."/>
            <person name="Garrity G."/>
            <person name="Hugenholtz P."/>
            <person name="Kyrpides N.C."/>
        </authorList>
    </citation>
    <scope>NUCLEOTIDE SEQUENCE [LARGE SCALE GENOMIC DNA]</scope>
    <source>
        <strain evidence="2 3">CGMCC 1.10115</strain>
    </source>
</reference>
<dbReference type="GO" id="GO:0004180">
    <property type="term" value="F:carboxypeptidase activity"/>
    <property type="evidence" value="ECO:0007669"/>
    <property type="project" value="TreeGrafter"/>
</dbReference>
<dbReference type="PANTHER" id="PTHR10404:SF46">
    <property type="entry name" value="VACUOLAR PROTEIN SORTING-ASSOCIATED PROTEIN 70"/>
    <property type="match status" value="1"/>
</dbReference>
<sequence length="560" mass="64553">MEKPGMNVSHLVDKSELEKHVKFLSELERLSGEPEAEEAVTYIINQLKQYGVSYERYQFDGYFSDPHYGVVLVNSQIPYTLRAKARSFSRNCPNGISSKLVYDKSSDRKGESCIVDFKGKIVISWNYLEDYVMQIEKAGALGLIHIWPSEEEAIHEETVGTIWGTPTIENMDQLTKLPVVGVNYHDGIRLLEELENKEINVTIKTGLKEGIKTVSLPVGTIKGEEEEFLLISSHYDSWHKGATDNAVGNALLLELARLFSISNSRLKRGIKFAWWPGHSNGRYAGSAWYCDHFWEDLNERCVAHINVDFPGSKGNEVIFPRSTSMEDKNLLEEIIKIYTGNKPEQLTYLPRGADQSFWGPNIPIHIMFKYEPASENKIYQTPGGNWWWHTEKDLFDKVDFDLLVRDTKIHSSLVNKLSNCGVLPIRLDEFLSTSRNILEQIDSLSDKEFDFTPIYGSLEVLMSKVEKLHEKEDHNEKRLNELLKMVSGTLNRLMFSYSSRYEYDNTFPFHPYPGLAKVKGFYHKNTTPEIFLFACTYFVRQRNRFVQEVKGICREIDLYL</sequence>
<dbReference type="Pfam" id="PF04389">
    <property type="entry name" value="Peptidase_M28"/>
    <property type="match status" value="1"/>
</dbReference>
<evidence type="ECO:0000313" key="2">
    <source>
        <dbReference type="EMBL" id="TWH90890.1"/>
    </source>
</evidence>
<keyword evidence="3" id="KW-1185">Reference proteome</keyword>
<dbReference type="AlphaFoldDB" id="A0A562K642"/>
<dbReference type="InterPro" id="IPR007484">
    <property type="entry name" value="Peptidase_M28"/>
</dbReference>
<dbReference type="OrthoDB" id="9769665at2"/>
<dbReference type="SUPFAM" id="SSF52025">
    <property type="entry name" value="PA domain"/>
    <property type="match status" value="1"/>
</dbReference>
<feature type="domain" description="Peptidase M28" evidence="1">
    <location>
        <begin position="218"/>
        <end position="405"/>
    </location>
</feature>
<dbReference type="Gene3D" id="3.40.630.10">
    <property type="entry name" value="Zn peptidases"/>
    <property type="match status" value="1"/>
</dbReference>
<accession>A0A562K642</accession>
<protein>
    <submittedName>
        <fullName evidence="2">Aminopeptidase YwaD</fullName>
    </submittedName>
</protein>
<proteinExistence type="predicted"/>
<name>A0A562K642_9BACI</name>
<dbReference type="SUPFAM" id="SSF53187">
    <property type="entry name" value="Zn-dependent exopeptidases"/>
    <property type="match status" value="1"/>
</dbReference>
<dbReference type="GO" id="GO:0004177">
    <property type="term" value="F:aminopeptidase activity"/>
    <property type="evidence" value="ECO:0007669"/>
    <property type="project" value="UniProtKB-KW"/>
</dbReference>
<comment type="caution">
    <text evidence="2">The sequence shown here is derived from an EMBL/GenBank/DDBJ whole genome shotgun (WGS) entry which is preliminary data.</text>
</comment>
<dbReference type="RefSeq" id="WP_144539253.1">
    <property type="nucleotide sequence ID" value="NZ_CBCSDC010000025.1"/>
</dbReference>
<dbReference type="InterPro" id="IPR039373">
    <property type="entry name" value="Peptidase_M28B"/>
</dbReference>
<dbReference type="EMBL" id="VLKI01000001">
    <property type="protein sequence ID" value="TWH90890.1"/>
    <property type="molecule type" value="Genomic_DNA"/>
</dbReference>